<evidence type="ECO:0000313" key="2">
    <source>
        <dbReference type="Proteomes" id="UP000092445"/>
    </source>
</evidence>
<protein>
    <submittedName>
        <fullName evidence="1">Uncharacterized protein</fullName>
    </submittedName>
</protein>
<sequence length="99" mass="11234">MEQPEAHSSRDGKFESTLQKKNIRSFHKAKEGNDIDLLQKYSSFNKLISLTSLILTFTSLLFSNVKHYSAESFSVGVCANPRSQKETSCGNEWTTEPRM</sequence>
<reference evidence="2" key="1">
    <citation type="submission" date="2014-03" db="EMBL/GenBank/DDBJ databases">
        <authorList>
            <person name="Aksoy S."/>
            <person name="Warren W."/>
            <person name="Wilson R.K."/>
        </authorList>
    </citation>
    <scope>NUCLEOTIDE SEQUENCE [LARGE SCALE GENOMIC DNA]</scope>
    <source>
        <strain evidence="2">IAEA</strain>
    </source>
</reference>
<reference evidence="1" key="2">
    <citation type="submission" date="2020-05" db="UniProtKB">
        <authorList>
            <consortium name="EnsemblMetazoa"/>
        </authorList>
    </citation>
    <scope>IDENTIFICATION</scope>
    <source>
        <strain evidence="1">IAEA</strain>
    </source>
</reference>
<keyword evidence="2" id="KW-1185">Reference proteome</keyword>
<dbReference type="EnsemblMetazoa" id="GPAI034384-RA">
    <property type="protein sequence ID" value="GPAI034384-PA"/>
    <property type="gene ID" value="GPAI034384"/>
</dbReference>
<evidence type="ECO:0000313" key="1">
    <source>
        <dbReference type="EnsemblMetazoa" id="GPAI034384-PA"/>
    </source>
</evidence>
<proteinExistence type="predicted"/>
<dbReference type="Proteomes" id="UP000092445">
    <property type="component" value="Unassembled WGS sequence"/>
</dbReference>
<dbReference type="VEuPathDB" id="VectorBase:GPAI034384"/>
<accession>A0A1B0A4N9</accession>
<organism evidence="1 2">
    <name type="scientific">Glossina pallidipes</name>
    <name type="common">Tsetse fly</name>
    <dbReference type="NCBI Taxonomy" id="7398"/>
    <lineage>
        <taxon>Eukaryota</taxon>
        <taxon>Metazoa</taxon>
        <taxon>Ecdysozoa</taxon>
        <taxon>Arthropoda</taxon>
        <taxon>Hexapoda</taxon>
        <taxon>Insecta</taxon>
        <taxon>Pterygota</taxon>
        <taxon>Neoptera</taxon>
        <taxon>Endopterygota</taxon>
        <taxon>Diptera</taxon>
        <taxon>Brachycera</taxon>
        <taxon>Muscomorpha</taxon>
        <taxon>Hippoboscoidea</taxon>
        <taxon>Glossinidae</taxon>
        <taxon>Glossina</taxon>
    </lineage>
</organism>
<name>A0A1B0A4N9_GLOPL</name>
<dbReference type="AlphaFoldDB" id="A0A1B0A4N9"/>